<feature type="region of interest" description="Disordered" evidence="1">
    <location>
        <begin position="351"/>
        <end position="384"/>
    </location>
</feature>
<dbReference type="Pfam" id="PF07734">
    <property type="entry name" value="FBA_1"/>
    <property type="match status" value="1"/>
</dbReference>
<dbReference type="AlphaFoldDB" id="A0AAW2CTW8"/>
<evidence type="ECO:0000313" key="4">
    <source>
        <dbReference type="Proteomes" id="UP001459277"/>
    </source>
</evidence>
<feature type="compositionally biased region" description="Basic and acidic residues" evidence="1">
    <location>
        <begin position="400"/>
        <end position="418"/>
    </location>
</feature>
<dbReference type="InterPro" id="IPR006527">
    <property type="entry name" value="F-box-assoc_dom_typ1"/>
</dbReference>
<evidence type="ECO:0000256" key="1">
    <source>
        <dbReference type="SAM" id="MobiDB-lite"/>
    </source>
</evidence>
<evidence type="ECO:0000313" key="3">
    <source>
        <dbReference type="EMBL" id="KAL0001541.1"/>
    </source>
</evidence>
<gene>
    <name evidence="3" type="ORF">SO802_015322</name>
</gene>
<feature type="region of interest" description="Disordered" evidence="1">
    <location>
        <begin position="398"/>
        <end position="449"/>
    </location>
</feature>
<proteinExistence type="predicted"/>
<dbReference type="InterPro" id="IPR017451">
    <property type="entry name" value="F-box-assoc_interact_dom"/>
</dbReference>
<evidence type="ECO:0000259" key="2">
    <source>
        <dbReference type="Pfam" id="PF07734"/>
    </source>
</evidence>
<protein>
    <recommendedName>
        <fullName evidence="2">F-box associated beta-propeller type 1 domain-containing protein</fullName>
    </recommendedName>
</protein>
<organism evidence="3 4">
    <name type="scientific">Lithocarpus litseifolius</name>
    <dbReference type="NCBI Taxonomy" id="425828"/>
    <lineage>
        <taxon>Eukaryota</taxon>
        <taxon>Viridiplantae</taxon>
        <taxon>Streptophyta</taxon>
        <taxon>Embryophyta</taxon>
        <taxon>Tracheophyta</taxon>
        <taxon>Spermatophyta</taxon>
        <taxon>Magnoliopsida</taxon>
        <taxon>eudicotyledons</taxon>
        <taxon>Gunneridae</taxon>
        <taxon>Pentapetalae</taxon>
        <taxon>rosids</taxon>
        <taxon>fabids</taxon>
        <taxon>Fagales</taxon>
        <taxon>Fagaceae</taxon>
        <taxon>Lithocarpus</taxon>
    </lineage>
</organism>
<accession>A0AAW2CTW8</accession>
<comment type="caution">
    <text evidence="3">The sequence shown here is derived from an EMBL/GenBank/DDBJ whole genome shotgun (WGS) entry which is preliminary data.</text>
</comment>
<dbReference type="Proteomes" id="UP001459277">
    <property type="component" value="Unassembled WGS sequence"/>
</dbReference>
<reference evidence="3 4" key="1">
    <citation type="submission" date="2024-01" db="EMBL/GenBank/DDBJ databases">
        <title>A telomere-to-telomere, gap-free genome of sweet tea (Lithocarpus litseifolius).</title>
        <authorList>
            <person name="Zhou J."/>
        </authorList>
    </citation>
    <scope>NUCLEOTIDE SEQUENCE [LARGE SCALE GENOMIC DNA]</scope>
    <source>
        <strain evidence="3">Zhou-2022a</strain>
        <tissue evidence="3">Leaf</tissue>
    </source>
</reference>
<name>A0AAW2CTW8_9ROSI</name>
<keyword evidence="4" id="KW-1185">Reference proteome</keyword>
<dbReference type="PANTHER" id="PTHR31111:SF134">
    <property type="entry name" value="F-BOX ASSOCIATED INTERACTION DOMAIN-CONTAINING PROTEIN"/>
    <property type="match status" value="1"/>
</dbReference>
<dbReference type="NCBIfam" id="TIGR01640">
    <property type="entry name" value="F_box_assoc_1"/>
    <property type="match status" value="1"/>
</dbReference>
<dbReference type="PANTHER" id="PTHR31111">
    <property type="entry name" value="BNAA05G37150D PROTEIN-RELATED"/>
    <property type="match status" value="1"/>
</dbReference>
<feature type="domain" description="F-box associated beta-propeller type 1" evidence="2">
    <location>
        <begin position="2"/>
        <end position="257"/>
    </location>
</feature>
<sequence>MGLLLFRNYRRELLYVCNPILGEYTIIPRVRENTFFPCVFLGFSPKTKEFKLLRFFKRQGHSHIIYMAEVHTLGTDSWRSIGEAPNIIHYSALHGTFLNGALHWFVVNDDETSLCCFNLDNEQFQPFPRPSQFAKCSKISHKMRRMMSMGVVKDQLFLCHPFNNSVLEIWVMGDYGISESWTRLHVINLPINVTPKAIAFLDNGEILMLKFFYYQEILTLLHSDIVSYNPKVGSFRKITTNMKAEYQIVAYTPSFISLKDAAVIVKRQITLTFSSSDIFKLITNHSLKLSTSLSRAHLSTAVYRPCLPHRTYPQQSQAAALLFHRSAVPNRLLTLDDYLLLCGGGGSSGGRVRVGGGDGGGDGSNGGDIRVGGGGGGGGSGGSGGSCGGSGGGCGGGYELKVEDEDKREHIDGHGGGRDEDEEDKEDDTISRVADVTHALQHPARGKVR</sequence>
<dbReference type="EMBL" id="JAZDWU010000005">
    <property type="protein sequence ID" value="KAL0001541.1"/>
    <property type="molecule type" value="Genomic_DNA"/>
</dbReference>